<dbReference type="Pfam" id="PF01868">
    <property type="entry name" value="RNase_P-MRP_p29"/>
    <property type="match status" value="1"/>
</dbReference>
<dbReference type="InterPro" id="IPR023534">
    <property type="entry name" value="Rof/RNase_P-like"/>
</dbReference>
<dbReference type="AlphaFoldDB" id="A0AAV5QY44"/>
<evidence type="ECO:0000256" key="2">
    <source>
        <dbReference type="ARBA" id="ARBA00006181"/>
    </source>
</evidence>
<evidence type="ECO:0000313" key="3">
    <source>
        <dbReference type="EMBL" id="GMM44193.1"/>
    </source>
</evidence>
<dbReference type="GO" id="GO:0006364">
    <property type="term" value="P:rRNA processing"/>
    <property type="evidence" value="ECO:0007669"/>
    <property type="project" value="TreeGrafter"/>
</dbReference>
<name>A0AAV5QY44_PICKL</name>
<sequence length="304" mass="35217">MDRSNVLEHLLLSRCGRFNGNGEILEFLEQRYSFNGPQKNYLVLESTDGGAIRAENDKKIAKENETVNDFLSNLNSNKKTTNKFNKLKTKNEFKKFIQTSIKHQDNVSKKLSKMIKNNPDIRDMEDIIDLKICCKILKIEDYIEMNILWNNYINELIKGCKTIDTITAKLSSAEYIGAYFTVTHCSCSDSIGIEGIVLWESQSYILMIIARKNNWKDNISIGKNDNNNKIKIKYSAREMIGGLRMIPKKKTRFTFRIDIENDENKDEGDKEVINFEFIGDRLCIKSLDRANKKFKSHNVKDIDI</sequence>
<proteinExistence type="inferred from homology"/>
<dbReference type="GO" id="GO:0033204">
    <property type="term" value="F:ribonuclease P RNA binding"/>
    <property type="evidence" value="ECO:0007669"/>
    <property type="project" value="InterPro"/>
</dbReference>
<comment type="subcellular location">
    <subcellularLocation>
        <location evidence="1">Nucleus</location>
    </subcellularLocation>
</comment>
<gene>
    <name evidence="3" type="ORF">DAPK24_007680</name>
</gene>
<dbReference type="InterPro" id="IPR016848">
    <property type="entry name" value="RNase_P/MRP_Rpp29-subunit"/>
</dbReference>
<dbReference type="GO" id="GO:0001682">
    <property type="term" value="P:tRNA 5'-leader removal"/>
    <property type="evidence" value="ECO:0007669"/>
    <property type="project" value="InterPro"/>
</dbReference>
<organism evidence="3 4">
    <name type="scientific">Pichia kluyveri</name>
    <name type="common">Yeast</name>
    <dbReference type="NCBI Taxonomy" id="36015"/>
    <lineage>
        <taxon>Eukaryota</taxon>
        <taxon>Fungi</taxon>
        <taxon>Dikarya</taxon>
        <taxon>Ascomycota</taxon>
        <taxon>Saccharomycotina</taxon>
        <taxon>Pichiomycetes</taxon>
        <taxon>Pichiales</taxon>
        <taxon>Pichiaceae</taxon>
        <taxon>Pichia</taxon>
    </lineage>
</organism>
<dbReference type="EMBL" id="BTGB01000001">
    <property type="protein sequence ID" value="GMM44193.1"/>
    <property type="molecule type" value="Genomic_DNA"/>
</dbReference>
<dbReference type="InterPro" id="IPR002730">
    <property type="entry name" value="Rpp29/RNP1"/>
</dbReference>
<dbReference type="SMART" id="SM00538">
    <property type="entry name" value="POP4"/>
    <property type="match status" value="1"/>
</dbReference>
<dbReference type="GO" id="GO:0005634">
    <property type="term" value="C:nucleus"/>
    <property type="evidence" value="ECO:0007669"/>
    <property type="project" value="UniProtKB-SubCell"/>
</dbReference>
<dbReference type="PANTHER" id="PTHR13348:SF0">
    <property type="entry name" value="RIBONUCLEASE P PROTEIN SUBUNIT P29"/>
    <property type="match status" value="1"/>
</dbReference>
<dbReference type="GO" id="GO:0030677">
    <property type="term" value="C:ribonuclease P complex"/>
    <property type="evidence" value="ECO:0007669"/>
    <property type="project" value="InterPro"/>
</dbReference>
<comment type="similarity">
    <text evidence="2">Belongs to the eukaryotic/archaeal RNase P protein component 1 family.</text>
</comment>
<dbReference type="GO" id="GO:0000172">
    <property type="term" value="C:ribonuclease MRP complex"/>
    <property type="evidence" value="ECO:0007669"/>
    <property type="project" value="InterPro"/>
</dbReference>
<reference evidence="3 4" key="1">
    <citation type="journal article" date="2023" name="Elife">
        <title>Identification of key yeast species and microbe-microbe interactions impacting larval growth of Drosophila in the wild.</title>
        <authorList>
            <person name="Mure A."/>
            <person name="Sugiura Y."/>
            <person name="Maeda R."/>
            <person name="Honda K."/>
            <person name="Sakurai N."/>
            <person name="Takahashi Y."/>
            <person name="Watada M."/>
            <person name="Katoh T."/>
            <person name="Gotoh A."/>
            <person name="Gotoh Y."/>
            <person name="Taniguchi I."/>
            <person name="Nakamura K."/>
            <person name="Hayashi T."/>
            <person name="Katayama T."/>
            <person name="Uemura T."/>
            <person name="Hattori Y."/>
        </authorList>
    </citation>
    <scope>NUCLEOTIDE SEQUENCE [LARGE SCALE GENOMIC DNA]</scope>
    <source>
        <strain evidence="3 4">PK-24</strain>
    </source>
</reference>
<accession>A0AAV5QY44</accession>
<keyword evidence="4" id="KW-1185">Reference proteome</keyword>
<evidence type="ECO:0000313" key="4">
    <source>
        <dbReference type="Proteomes" id="UP001378960"/>
    </source>
</evidence>
<dbReference type="InterPro" id="IPR036980">
    <property type="entry name" value="RNase_P/MRP_Rpp29_sf"/>
</dbReference>
<dbReference type="Gene3D" id="2.30.30.210">
    <property type="entry name" value="Ribonuclease P/MRP, subunit p29"/>
    <property type="match status" value="1"/>
</dbReference>
<dbReference type="SUPFAM" id="SSF101744">
    <property type="entry name" value="Rof/RNase P subunit-like"/>
    <property type="match status" value="1"/>
</dbReference>
<comment type="caution">
    <text evidence="3">The sequence shown here is derived from an EMBL/GenBank/DDBJ whole genome shotgun (WGS) entry which is preliminary data.</text>
</comment>
<protein>
    <submittedName>
        <fullName evidence="3">RNase P/RNase MRP complex subunit</fullName>
    </submittedName>
</protein>
<evidence type="ECO:0000256" key="1">
    <source>
        <dbReference type="ARBA" id="ARBA00004123"/>
    </source>
</evidence>
<dbReference type="PANTHER" id="PTHR13348">
    <property type="entry name" value="RIBONUCLEASE P SUBUNIT P29"/>
    <property type="match status" value="1"/>
</dbReference>
<dbReference type="Proteomes" id="UP001378960">
    <property type="component" value="Unassembled WGS sequence"/>
</dbReference>